<organism evidence="7 8">
    <name type="scientific">[Ruminococcus] torques</name>
    <dbReference type="NCBI Taxonomy" id="33039"/>
    <lineage>
        <taxon>Bacteria</taxon>
        <taxon>Bacillati</taxon>
        <taxon>Bacillota</taxon>
        <taxon>Clostridia</taxon>
        <taxon>Lachnospirales</taxon>
        <taxon>Lachnospiraceae</taxon>
        <taxon>Mediterraneibacter</taxon>
    </lineage>
</organism>
<protein>
    <submittedName>
        <fullName evidence="7">YhgE/Pip C-terminal domain</fullName>
    </submittedName>
</protein>
<comment type="subcellular location">
    <subcellularLocation>
        <location evidence="1">Membrane</location>
        <topology evidence="1">Multi-pass membrane protein</topology>
    </subcellularLocation>
</comment>
<dbReference type="AlphaFoldDB" id="A0A174ZFQ5"/>
<dbReference type="NCBIfam" id="TIGR03062">
    <property type="entry name" value="pip_yhgE_Cterm"/>
    <property type="match status" value="1"/>
</dbReference>
<dbReference type="PANTHER" id="PTHR43077:SF10">
    <property type="entry name" value="TRANSPORT PERMEASE PROTEIN"/>
    <property type="match status" value="1"/>
</dbReference>
<name>A0A174ZFQ5_9FIRM</name>
<evidence type="ECO:0000256" key="5">
    <source>
        <dbReference type="SAM" id="Phobius"/>
    </source>
</evidence>
<keyword evidence="2 5" id="KW-0812">Transmembrane</keyword>
<evidence type="ECO:0000256" key="1">
    <source>
        <dbReference type="ARBA" id="ARBA00004141"/>
    </source>
</evidence>
<feature type="transmembrane region" description="Helical" evidence="5">
    <location>
        <begin position="528"/>
        <end position="549"/>
    </location>
</feature>
<feature type="domain" description="ABC-2 type transporter transmembrane" evidence="6">
    <location>
        <begin position="27"/>
        <end position="166"/>
    </location>
</feature>
<evidence type="ECO:0000256" key="4">
    <source>
        <dbReference type="ARBA" id="ARBA00023136"/>
    </source>
</evidence>
<dbReference type="GO" id="GO:0016020">
    <property type="term" value="C:membrane"/>
    <property type="evidence" value="ECO:0007669"/>
    <property type="project" value="UniProtKB-SubCell"/>
</dbReference>
<evidence type="ECO:0000259" key="6">
    <source>
        <dbReference type="Pfam" id="PF12698"/>
    </source>
</evidence>
<dbReference type="PANTHER" id="PTHR43077">
    <property type="entry name" value="TRANSPORT PERMEASE YVFS-RELATED"/>
    <property type="match status" value="1"/>
</dbReference>
<feature type="transmembrane region" description="Helical" evidence="5">
    <location>
        <begin position="600"/>
        <end position="618"/>
    </location>
</feature>
<sequence length="726" mass="78194">MKNIFLIFKNDVMKIHKNVIAMIVIMGITVIPTLYAWFNISASWDPYGNTGELKLAVASDDEGYTGELIAVKINMGDQILSSLHKNKQFDWVFTDSKSAQKGVKSGKYYAAIVIPKDFSQKMMSVFSSTTEHPDLTYYQNEKENAIAPIITGKGATAVQKQINETFIETVAQTALDAFQIVSSAAQEAGDDSMVDHLIDNLNQMGTDLGSVAGTVQSLSDMTDSAITMLNTTTEFLQESGSGTKSSVSSLENSDLSSLASLVSGTSKTISDALTQNASFYTAVSDAVDKALDSYNSDAQAASNALTSVSSRVQTVIDEYTKLSDALTAIANEHPELTILNDAVASINQKIQLAIDRQTAIRDKINAAAEALPTATANAAELKSELDTLIVQATSSVTEVKTTYENNVKGNLDSLSANLDSTTGSISFMLEDLDKSIQNIAGVTGSTSDGLTGLQKTLSNSAELLNEASGKLTSLAATFSSEDSKDLSAVTNLLSEDPETIASFLSSPVKLDEKKIYPIENYGSAMTPFYSTLAIWVGAVVMAAMLKVTVADSTKKKLFHPKEYQLYIGRILLLIIIGFMQSALICLGDLFFLGIQCKHPVMFVLTGMFTSFVYVNLIYALTVSFGDIGKAIAVVLMVMQVAGSGGTFPIQCAPKFFQVVYPLLPFTHSMNAMRECIAGFYGTTYATELSKLAIFLAPSLLLGLLLRKPIIKMNDAFMEKLESTHLI</sequence>
<keyword evidence="4 5" id="KW-0472">Membrane</keyword>
<dbReference type="InterPro" id="IPR013525">
    <property type="entry name" value="ABC2_TM"/>
</dbReference>
<reference evidence="7 8" key="1">
    <citation type="submission" date="2015-09" db="EMBL/GenBank/DDBJ databases">
        <authorList>
            <consortium name="Pathogen Informatics"/>
        </authorList>
    </citation>
    <scope>NUCLEOTIDE SEQUENCE [LARGE SCALE GENOMIC DNA]</scope>
    <source>
        <strain evidence="7 8">2789STDY5834889</strain>
    </source>
</reference>
<proteinExistence type="predicted"/>
<evidence type="ECO:0000256" key="2">
    <source>
        <dbReference type="ARBA" id="ARBA00022692"/>
    </source>
</evidence>
<evidence type="ECO:0000313" key="8">
    <source>
        <dbReference type="Proteomes" id="UP000078383"/>
    </source>
</evidence>
<gene>
    <name evidence="7" type="ORF">ERS852502_00384</name>
</gene>
<dbReference type="InterPro" id="IPR051328">
    <property type="entry name" value="T7SS_ABC-Transporter"/>
</dbReference>
<dbReference type="InterPro" id="IPR017500">
    <property type="entry name" value="Phage_infect_YhgE_N"/>
</dbReference>
<dbReference type="InterPro" id="IPR017501">
    <property type="entry name" value="Phage_infect_YhgE_C"/>
</dbReference>
<feature type="transmembrane region" description="Helical" evidence="5">
    <location>
        <begin position="570"/>
        <end position="594"/>
    </location>
</feature>
<dbReference type="GO" id="GO:0140359">
    <property type="term" value="F:ABC-type transporter activity"/>
    <property type="evidence" value="ECO:0007669"/>
    <property type="project" value="InterPro"/>
</dbReference>
<evidence type="ECO:0000256" key="3">
    <source>
        <dbReference type="ARBA" id="ARBA00022989"/>
    </source>
</evidence>
<feature type="transmembrane region" description="Helical" evidence="5">
    <location>
        <begin position="630"/>
        <end position="649"/>
    </location>
</feature>
<dbReference type="EMBL" id="CZBX01000002">
    <property type="protein sequence ID" value="CUQ81960.1"/>
    <property type="molecule type" value="Genomic_DNA"/>
</dbReference>
<feature type="transmembrane region" description="Helical" evidence="5">
    <location>
        <begin position="688"/>
        <end position="705"/>
    </location>
</feature>
<dbReference type="Pfam" id="PF12698">
    <property type="entry name" value="ABC2_membrane_3"/>
    <property type="match status" value="2"/>
</dbReference>
<dbReference type="OrthoDB" id="9811483at2"/>
<feature type="transmembrane region" description="Helical" evidence="5">
    <location>
        <begin position="20"/>
        <end position="38"/>
    </location>
</feature>
<keyword evidence="3 5" id="KW-1133">Transmembrane helix</keyword>
<evidence type="ECO:0000313" key="7">
    <source>
        <dbReference type="EMBL" id="CUQ81960.1"/>
    </source>
</evidence>
<accession>A0A174ZFQ5</accession>
<feature type="domain" description="ABC-2 type transporter transmembrane" evidence="6">
    <location>
        <begin position="349"/>
        <end position="703"/>
    </location>
</feature>
<dbReference type="RefSeq" id="WP_055170774.1">
    <property type="nucleotide sequence ID" value="NZ_CZBX01000002.1"/>
</dbReference>
<dbReference type="Proteomes" id="UP000078383">
    <property type="component" value="Unassembled WGS sequence"/>
</dbReference>
<dbReference type="Gene3D" id="3.40.1710.10">
    <property type="entry name" value="abc type-2 transporter like domain"/>
    <property type="match status" value="1"/>
</dbReference>
<dbReference type="NCBIfam" id="TIGR03061">
    <property type="entry name" value="pip_yhgE_Nterm"/>
    <property type="match status" value="1"/>
</dbReference>